<comment type="caution">
    <text evidence="1">The sequence shown here is derived from an EMBL/GenBank/DDBJ whole genome shotgun (WGS) entry which is preliminary data.</text>
</comment>
<protein>
    <submittedName>
        <fullName evidence="1">Uncharacterized protein</fullName>
    </submittedName>
</protein>
<accession>A0ACB9QI03</accession>
<dbReference type="Proteomes" id="UP001057402">
    <property type="component" value="Chromosome 6"/>
</dbReference>
<reference evidence="2" key="1">
    <citation type="journal article" date="2023" name="Front. Plant Sci.">
        <title>Chromosomal-level genome assembly of Melastoma candidum provides insights into trichome evolution.</title>
        <authorList>
            <person name="Zhong Y."/>
            <person name="Wu W."/>
            <person name="Sun C."/>
            <person name="Zou P."/>
            <person name="Liu Y."/>
            <person name="Dai S."/>
            <person name="Zhou R."/>
        </authorList>
    </citation>
    <scope>NUCLEOTIDE SEQUENCE [LARGE SCALE GENOMIC DNA]</scope>
</reference>
<evidence type="ECO:0000313" key="1">
    <source>
        <dbReference type="EMBL" id="KAI4364925.1"/>
    </source>
</evidence>
<proteinExistence type="predicted"/>
<evidence type="ECO:0000313" key="2">
    <source>
        <dbReference type="Proteomes" id="UP001057402"/>
    </source>
</evidence>
<gene>
    <name evidence="1" type="ORF">MLD38_020956</name>
</gene>
<keyword evidence="2" id="KW-1185">Reference proteome</keyword>
<organism evidence="1 2">
    <name type="scientific">Melastoma candidum</name>
    <dbReference type="NCBI Taxonomy" id="119954"/>
    <lineage>
        <taxon>Eukaryota</taxon>
        <taxon>Viridiplantae</taxon>
        <taxon>Streptophyta</taxon>
        <taxon>Embryophyta</taxon>
        <taxon>Tracheophyta</taxon>
        <taxon>Spermatophyta</taxon>
        <taxon>Magnoliopsida</taxon>
        <taxon>eudicotyledons</taxon>
        <taxon>Gunneridae</taxon>
        <taxon>Pentapetalae</taxon>
        <taxon>rosids</taxon>
        <taxon>malvids</taxon>
        <taxon>Myrtales</taxon>
        <taxon>Melastomataceae</taxon>
        <taxon>Melastomatoideae</taxon>
        <taxon>Melastomateae</taxon>
        <taxon>Melastoma</taxon>
    </lineage>
</organism>
<sequence>MADHDDSPKFDEPSVAVDKVTDFIHDHVPGHGHDSSSSSEDESDAAVPHATPSPAPAAYDAGPKVYRLFGRERPVHHVLGGGMPADVLLWRNKKLSAGALGVATVIWVLFELMEYHLLALVCHGLIAALAILFLWSNATTFINKKPPHIPEVSIPEQPILELISVVRFAINRSIALLREIASGRDLKKFLLVIVGLWITSKVGSWCNFLTLFYFVIVILHTIPVLYEKHEDKVDPLAEKAMIEMKKHYAVVDAKVLSKIPMGPLKEKKF</sequence>
<dbReference type="EMBL" id="CM042885">
    <property type="protein sequence ID" value="KAI4364925.1"/>
    <property type="molecule type" value="Genomic_DNA"/>
</dbReference>
<name>A0ACB9QI03_9MYRT</name>